<dbReference type="GO" id="GO:0003886">
    <property type="term" value="F:DNA (cytosine-5-)-methyltransferase activity"/>
    <property type="evidence" value="ECO:0007669"/>
    <property type="project" value="UniProtKB-EC"/>
</dbReference>
<dbReference type="InterPro" id="IPR050750">
    <property type="entry name" value="C5-MTase"/>
</dbReference>
<dbReference type="AlphaFoldDB" id="U4KJM0"/>
<evidence type="ECO:0000256" key="1">
    <source>
        <dbReference type="ARBA" id="ARBA00022603"/>
    </source>
</evidence>
<dbReference type="InterPro" id="IPR029063">
    <property type="entry name" value="SAM-dependent_MTases_sf"/>
</dbReference>
<dbReference type="KEGG" id="apal:BN85400250"/>
<dbReference type="NCBIfam" id="TIGR00675">
    <property type="entry name" value="dcm"/>
    <property type="match status" value="1"/>
</dbReference>
<name>U4KJM0_ALTPJ</name>
<keyword evidence="3 5" id="KW-0949">S-adenosyl-L-methionine</keyword>
<dbReference type="GO" id="GO:0032259">
    <property type="term" value="P:methylation"/>
    <property type="evidence" value="ECO:0007669"/>
    <property type="project" value="UniProtKB-KW"/>
</dbReference>
<dbReference type="STRING" id="1318466.BN85400250"/>
<dbReference type="OrthoDB" id="9800801at2"/>
<dbReference type="REBASE" id="77358">
    <property type="entry name" value="M.Apa233ORF250P"/>
</dbReference>
<dbReference type="Proteomes" id="UP000032740">
    <property type="component" value="Chromosome"/>
</dbReference>
<keyword evidence="2 5" id="KW-0808">Transferase</keyword>
<reference evidence="8 9" key="1">
    <citation type="journal article" date="2013" name="J. Mol. Microbiol. Biotechnol.">
        <title>Analysis of the Complete Genomes of Acholeplasma brassicae , A. palmae and A. laidlawii and Their Comparison to the Obligate Parasites from ' Candidatus Phytoplasma'.</title>
        <authorList>
            <person name="Kube M."/>
            <person name="Siewert C."/>
            <person name="Migdoll A.M."/>
            <person name="Duduk B."/>
            <person name="Holz S."/>
            <person name="Rabus R."/>
            <person name="Seemuller E."/>
            <person name="Mitrovic J."/>
            <person name="Muller I."/>
            <person name="Buttner C."/>
            <person name="Reinhardt R."/>
        </authorList>
    </citation>
    <scope>NUCLEOTIDE SEQUENCE [LARGE SCALE GENOMIC DNA]</scope>
    <source>
        <strain evidence="8 9">J233</strain>
    </source>
</reference>
<evidence type="ECO:0000256" key="6">
    <source>
        <dbReference type="RuleBase" id="RU000416"/>
    </source>
</evidence>
<dbReference type="PANTHER" id="PTHR46098">
    <property type="entry name" value="TRNA (CYTOSINE(38)-C(5))-METHYLTRANSFERASE"/>
    <property type="match status" value="1"/>
</dbReference>
<gene>
    <name evidence="8" type="ORF">BN85400250</name>
</gene>
<comment type="similarity">
    <text evidence="5 6">Belongs to the class I-like SAM-binding methyltransferase superfamily. C5-methyltransferase family.</text>
</comment>
<dbReference type="EC" id="2.1.1.37" evidence="7"/>
<dbReference type="Gene3D" id="3.90.120.10">
    <property type="entry name" value="DNA Methylase, subunit A, domain 2"/>
    <property type="match status" value="1"/>
</dbReference>
<evidence type="ECO:0000256" key="3">
    <source>
        <dbReference type="ARBA" id="ARBA00022691"/>
    </source>
</evidence>
<dbReference type="GO" id="GO:0009307">
    <property type="term" value="P:DNA restriction-modification system"/>
    <property type="evidence" value="ECO:0007669"/>
    <property type="project" value="UniProtKB-KW"/>
</dbReference>
<keyword evidence="4" id="KW-0680">Restriction system</keyword>
<evidence type="ECO:0000256" key="7">
    <source>
        <dbReference type="RuleBase" id="RU000417"/>
    </source>
</evidence>
<accession>U4KJM0</accession>
<keyword evidence="1 5" id="KW-0489">Methyltransferase</keyword>
<dbReference type="PROSITE" id="PS00094">
    <property type="entry name" value="C5_MTASE_1"/>
    <property type="match status" value="1"/>
</dbReference>
<evidence type="ECO:0000313" key="8">
    <source>
        <dbReference type="EMBL" id="CCV63602.1"/>
    </source>
</evidence>
<protein>
    <recommendedName>
        <fullName evidence="7">Cytosine-specific methyltransferase</fullName>
        <ecNumber evidence="7">2.1.1.37</ecNumber>
    </recommendedName>
</protein>
<dbReference type="InterPro" id="IPR031303">
    <property type="entry name" value="C5_meth_CS"/>
</dbReference>
<feature type="active site" evidence="5">
    <location>
        <position position="75"/>
    </location>
</feature>
<organism evidence="8 9">
    <name type="scientific">Alteracholeplasma palmae (strain ATCC 49389 / J233)</name>
    <name type="common">Acholeplasma palmae</name>
    <dbReference type="NCBI Taxonomy" id="1318466"/>
    <lineage>
        <taxon>Bacteria</taxon>
        <taxon>Bacillati</taxon>
        <taxon>Mycoplasmatota</taxon>
        <taxon>Mollicutes</taxon>
        <taxon>Acholeplasmatales</taxon>
        <taxon>Acholeplasmataceae</taxon>
        <taxon>Acholeplasma</taxon>
    </lineage>
</organism>
<dbReference type="PROSITE" id="PS00095">
    <property type="entry name" value="C5_MTASE_2"/>
    <property type="match status" value="1"/>
</dbReference>
<dbReference type="PRINTS" id="PR00105">
    <property type="entry name" value="C5METTRFRASE"/>
</dbReference>
<dbReference type="RefSeq" id="WP_026653904.1">
    <property type="nucleotide sequence ID" value="NC_022538.1"/>
</dbReference>
<sequence length="434" mass="50610">MNNKKFTFVDLFAGIGGFHQALESLGGMCVTASEINEFAKETYLLNFPKTPVVGDINENWNKLPEFDVLCGGFPCQPFSKAGNQQGFNDEERGNLFYRIIDILKDHPECKFIILENVRNLSDKSENWDIIQNELRNLNFYVTEKPLILSPSQFGIPQIRERVYILGIRKDIRDAKKLKNGYIHLEELELTDLPPGLGSLSNGDAWKILEQNIDDKYNLPQEEVQILDIWDEFRRGTNFEPSGVPIWLDYMGIGLSDKKYKDLTLYQVRAKQDMKIDELPKWKQKFAQKNREFYKKHKLFIDNWSKQHNMMERISTHKKFEWNGGDEFSSLKEVIIQFRHSGIRAKKPTYFPTLVAINNKPIIWDKNKKTYRYITPREAANLQSFKKDFIFSPNESHTYKQLGNAINVKVVEILANKLINFAYDDWNKGANDDGK</sequence>
<dbReference type="Pfam" id="PF00145">
    <property type="entry name" value="DNA_methylase"/>
    <property type="match status" value="1"/>
</dbReference>
<keyword evidence="9" id="KW-1185">Reference proteome</keyword>
<comment type="catalytic activity">
    <reaction evidence="7">
        <text>a 2'-deoxycytidine in DNA + S-adenosyl-L-methionine = a 5-methyl-2'-deoxycytidine in DNA + S-adenosyl-L-homocysteine + H(+)</text>
        <dbReference type="Rhea" id="RHEA:13681"/>
        <dbReference type="Rhea" id="RHEA-COMP:11369"/>
        <dbReference type="Rhea" id="RHEA-COMP:11370"/>
        <dbReference type="ChEBI" id="CHEBI:15378"/>
        <dbReference type="ChEBI" id="CHEBI:57856"/>
        <dbReference type="ChEBI" id="CHEBI:59789"/>
        <dbReference type="ChEBI" id="CHEBI:85452"/>
        <dbReference type="ChEBI" id="CHEBI:85454"/>
        <dbReference type="EC" id="2.1.1.37"/>
    </reaction>
</comment>
<proteinExistence type="inferred from homology"/>
<dbReference type="PROSITE" id="PS51679">
    <property type="entry name" value="SAM_MT_C5"/>
    <property type="match status" value="1"/>
</dbReference>
<dbReference type="PANTHER" id="PTHR46098:SF1">
    <property type="entry name" value="TRNA (CYTOSINE(38)-C(5))-METHYLTRANSFERASE"/>
    <property type="match status" value="1"/>
</dbReference>
<evidence type="ECO:0000256" key="5">
    <source>
        <dbReference type="PROSITE-ProRule" id="PRU01016"/>
    </source>
</evidence>
<dbReference type="SUPFAM" id="SSF53335">
    <property type="entry name" value="S-adenosyl-L-methionine-dependent methyltransferases"/>
    <property type="match status" value="1"/>
</dbReference>
<dbReference type="InterPro" id="IPR001525">
    <property type="entry name" value="C5_MeTfrase"/>
</dbReference>
<evidence type="ECO:0000256" key="2">
    <source>
        <dbReference type="ARBA" id="ARBA00022679"/>
    </source>
</evidence>
<dbReference type="InterPro" id="IPR018117">
    <property type="entry name" value="C5_DNA_meth_AS"/>
</dbReference>
<dbReference type="EMBL" id="FO681347">
    <property type="protein sequence ID" value="CCV63602.1"/>
    <property type="molecule type" value="Genomic_DNA"/>
</dbReference>
<dbReference type="Gene3D" id="3.40.50.150">
    <property type="entry name" value="Vaccinia Virus protein VP39"/>
    <property type="match status" value="1"/>
</dbReference>
<evidence type="ECO:0000256" key="4">
    <source>
        <dbReference type="ARBA" id="ARBA00022747"/>
    </source>
</evidence>
<dbReference type="HOGENOM" id="CLU_006958_0_2_14"/>
<evidence type="ECO:0000313" key="9">
    <source>
        <dbReference type="Proteomes" id="UP000032740"/>
    </source>
</evidence>